<organism evidence="9 10">
    <name type="scientific">Lactiplantibacillus modestisalitolerans</name>
    <dbReference type="NCBI Taxonomy" id="1457219"/>
    <lineage>
        <taxon>Bacteria</taxon>
        <taxon>Bacillati</taxon>
        <taxon>Bacillota</taxon>
        <taxon>Bacilli</taxon>
        <taxon>Lactobacillales</taxon>
        <taxon>Lactobacillaceae</taxon>
        <taxon>Lactiplantibacillus</taxon>
    </lineage>
</organism>
<evidence type="ECO:0000256" key="4">
    <source>
        <dbReference type="ARBA" id="ARBA00022679"/>
    </source>
</evidence>
<feature type="binding site" evidence="7">
    <location>
        <position position="95"/>
    </location>
    <ligand>
        <name>phosphoenolpyruvate</name>
        <dbReference type="ChEBI" id="CHEBI:58702"/>
    </ligand>
</feature>
<evidence type="ECO:0000256" key="3">
    <source>
        <dbReference type="ARBA" id="ARBA00022605"/>
    </source>
</evidence>
<evidence type="ECO:0000313" key="10">
    <source>
        <dbReference type="Proteomes" id="UP001589691"/>
    </source>
</evidence>
<dbReference type="EMBL" id="JBHLZY010000011">
    <property type="protein sequence ID" value="MFB9769299.1"/>
    <property type="molecule type" value="Genomic_DNA"/>
</dbReference>
<dbReference type="RefSeq" id="WP_137643265.1">
    <property type="nucleotide sequence ID" value="NZ_BJEA01000015.1"/>
</dbReference>
<proteinExistence type="inferred from homology"/>
<keyword evidence="5 7" id="KW-0057">Aromatic amino acid biosynthesis</keyword>
<protein>
    <recommendedName>
        <fullName evidence="7">3-phosphoshikimate 1-carboxyvinyltransferase</fullName>
        <ecNumber evidence="7">2.5.1.19</ecNumber>
    </recommendedName>
    <alternativeName>
        <fullName evidence="7">5-enolpyruvylshikimate-3-phosphate synthase</fullName>
        <shortName evidence="7">EPSP synthase</shortName>
        <shortName evidence="7">EPSPS</shortName>
    </alternativeName>
</protein>
<keyword evidence="4 7" id="KW-0808">Transferase</keyword>
<evidence type="ECO:0000256" key="2">
    <source>
        <dbReference type="ARBA" id="ARBA00009948"/>
    </source>
</evidence>
<feature type="binding site" evidence="7">
    <location>
        <position position="318"/>
    </location>
    <ligand>
        <name>3-phosphoshikimate</name>
        <dbReference type="ChEBI" id="CHEBI:145989"/>
    </ligand>
</feature>
<feature type="binding site" evidence="7">
    <location>
        <position position="23"/>
    </location>
    <ligand>
        <name>3-phosphoshikimate</name>
        <dbReference type="ChEBI" id="CHEBI:145989"/>
    </ligand>
</feature>
<dbReference type="GO" id="GO:0003866">
    <property type="term" value="F:3-phosphoshikimate 1-carboxyvinyltransferase activity"/>
    <property type="evidence" value="ECO:0007669"/>
    <property type="project" value="UniProtKB-EC"/>
</dbReference>
<evidence type="ECO:0000313" key="9">
    <source>
        <dbReference type="EMBL" id="MFB9769299.1"/>
    </source>
</evidence>
<feature type="binding site" evidence="7">
    <location>
        <position position="123"/>
    </location>
    <ligand>
        <name>phosphoenolpyruvate</name>
        <dbReference type="ChEBI" id="CHEBI:58702"/>
    </ligand>
</feature>
<dbReference type="PANTHER" id="PTHR21090:SF5">
    <property type="entry name" value="PENTAFUNCTIONAL AROM POLYPEPTIDE"/>
    <property type="match status" value="1"/>
</dbReference>
<dbReference type="Proteomes" id="UP001589691">
    <property type="component" value="Unassembled WGS sequence"/>
</dbReference>
<evidence type="ECO:0000256" key="6">
    <source>
        <dbReference type="ARBA" id="ARBA00044633"/>
    </source>
</evidence>
<dbReference type="HAMAP" id="MF_00210">
    <property type="entry name" value="EPSP_synth"/>
    <property type="match status" value="1"/>
</dbReference>
<gene>
    <name evidence="7 9" type="primary">aroA</name>
    <name evidence="9" type="ORF">ACFFLI_05315</name>
</gene>
<keyword evidence="10" id="KW-1185">Reference proteome</keyword>
<feature type="binding site" evidence="7">
    <location>
        <position position="168"/>
    </location>
    <ligand>
        <name>3-phosphoshikimate</name>
        <dbReference type="ChEBI" id="CHEBI:145989"/>
    </ligand>
</feature>
<feature type="binding site" evidence="7">
    <location>
        <position position="28"/>
    </location>
    <ligand>
        <name>3-phosphoshikimate</name>
        <dbReference type="ChEBI" id="CHEBI:145989"/>
    </ligand>
</feature>
<dbReference type="PIRSF" id="PIRSF000505">
    <property type="entry name" value="EPSPS"/>
    <property type="match status" value="1"/>
</dbReference>
<comment type="similarity">
    <text evidence="2 7">Belongs to the EPSP synthase family.</text>
</comment>
<dbReference type="InterPro" id="IPR001986">
    <property type="entry name" value="Enolpyruvate_Tfrase_dom"/>
</dbReference>
<comment type="caution">
    <text evidence="9">The sequence shown here is derived from an EMBL/GenBank/DDBJ whole genome shotgun (WGS) entry which is preliminary data.</text>
</comment>
<comment type="caution">
    <text evidence="7">Lacks conserved residue(s) required for the propagation of feature annotation.</text>
</comment>
<accession>A0ABV5WT17</accession>
<comment type="function">
    <text evidence="7">Catalyzes the transfer of the enolpyruvyl moiety of phosphoenolpyruvate (PEP) to the 5-hydroxyl of shikimate-3-phosphate (S3P) to produce enolpyruvyl shikimate-3-phosphate and inorganic phosphate.</text>
</comment>
<dbReference type="EC" id="2.5.1.19" evidence="7"/>
<feature type="binding site" evidence="7">
    <location>
        <position position="166"/>
    </location>
    <ligand>
        <name>3-phosphoshikimate</name>
        <dbReference type="ChEBI" id="CHEBI:145989"/>
    </ligand>
</feature>
<dbReference type="CDD" id="cd01556">
    <property type="entry name" value="EPSP_synthase"/>
    <property type="match status" value="1"/>
</dbReference>
<feature type="domain" description="Enolpyruvate transferase" evidence="8">
    <location>
        <begin position="9"/>
        <end position="427"/>
    </location>
</feature>
<feature type="binding site" evidence="7">
    <location>
        <position position="24"/>
    </location>
    <ligand>
        <name>3-phosphoshikimate</name>
        <dbReference type="ChEBI" id="CHEBI:145989"/>
    </ligand>
</feature>
<evidence type="ECO:0000256" key="5">
    <source>
        <dbReference type="ARBA" id="ARBA00023141"/>
    </source>
</evidence>
<dbReference type="Pfam" id="PF00275">
    <property type="entry name" value="EPSP_synthase"/>
    <property type="match status" value="1"/>
</dbReference>
<dbReference type="PANTHER" id="PTHR21090">
    <property type="entry name" value="AROM/DEHYDROQUINATE SYNTHASE"/>
    <property type="match status" value="1"/>
</dbReference>
<evidence type="ECO:0000256" key="7">
    <source>
        <dbReference type="HAMAP-Rule" id="MF_00210"/>
    </source>
</evidence>
<comment type="subcellular location">
    <subcellularLocation>
        <location evidence="7">Cytoplasm</location>
    </subcellularLocation>
</comment>
<dbReference type="InterPro" id="IPR023193">
    <property type="entry name" value="EPSP_synthase_CS"/>
</dbReference>
<comment type="pathway">
    <text evidence="1 7">Metabolic intermediate biosynthesis; chorismate biosynthesis; chorismate from D-erythrose 4-phosphate and phosphoenolpyruvate: step 6/7.</text>
</comment>
<dbReference type="Gene3D" id="3.65.10.10">
    <property type="entry name" value="Enolpyruvate transferase domain"/>
    <property type="match status" value="2"/>
</dbReference>
<comment type="catalytic activity">
    <reaction evidence="6">
        <text>3-phosphoshikimate + phosphoenolpyruvate = 5-O-(1-carboxyvinyl)-3-phosphoshikimate + phosphate</text>
        <dbReference type="Rhea" id="RHEA:21256"/>
        <dbReference type="ChEBI" id="CHEBI:43474"/>
        <dbReference type="ChEBI" id="CHEBI:57701"/>
        <dbReference type="ChEBI" id="CHEBI:58702"/>
        <dbReference type="ChEBI" id="CHEBI:145989"/>
        <dbReference type="EC" id="2.5.1.19"/>
    </reaction>
    <physiologicalReaction direction="left-to-right" evidence="6">
        <dbReference type="Rhea" id="RHEA:21257"/>
    </physiologicalReaction>
</comment>
<evidence type="ECO:0000256" key="1">
    <source>
        <dbReference type="ARBA" id="ARBA00004811"/>
    </source>
</evidence>
<feature type="binding site" evidence="7">
    <location>
        <position position="345"/>
    </location>
    <ligand>
        <name>3-phosphoshikimate</name>
        <dbReference type="ChEBI" id="CHEBI:145989"/>
    </ligand>
</feature>
<feature type="binding site" evidence="7">
    <location>
        <position position="349"/>
    </location>
    <ligand>
        <name>phosphoenolpyruvate</name>
        <dbReference type="ChEBI" id="CHEBI:58702"/>
    </ligand>
</feature>
<dbReference type="PROSITE" id="PS00885">
    <property type="entry name" value="EPSP_SYNTHASE_2"/>
    <property type="match status" value="1"/>
</dbReference>
<comment type="subunit">
    <text evidence="7">Monomer.</text>
</comment>
<dbReference type="NCBIfam" id="TIGR01356">
    <property type="entry name" value="aroA"/>
    <property type="match status" value="1"/>
</dbReference>
<feature type="binding site" evidence="7">
    <location>
        <position position="23"/>
    </location>
    <ligand>
        <name>phosphoenolpyruvate</name>
        <dbReference type="ChEBI" id="CHEBI:58702"/>
    </ligand>
</feature>
<reference evidence="9 10" key="1">
    <citation type="submission" date="2024-09" db="EMBL/GenBank/DDBJ databases">
        <authorList>
            <person name="Sun Q."/>
            <person name="Mori K."/>
        </authorList>
    </citation>
    <scope>NUCLEOTIDE SEQUENCE [LARGE SCALE GENOMIC DNA]</scope>
    <source>
        <strain evidence="9 10">TBRC 4576</strain>
    </source>
</reference>
<name>A0ABV5WT17_9LACO</name>
<sequence>MKIMLNQRPQGGLHGTLQVPGDKSLSHRGLILGAISTGTTTLRRFLPAADCLATLTALQALGVPIKRQGTTVTVTGVGLRGLRPASAALDLKNAGTATRLLTGLLAGQAFDSRLIGDASLSRRPMARVQAPLAKFGARVQTTSGHLPLTIHGRQLHAAQVRMTVASAQVKSALILAALQAPTASTIVEKQPTRDHTERLLRQFGGRITTAPDQRTIVVDPGAQLHGCDVTIPGDPSSAAFWLAAATIVPKSRLRLTNVGLNPTRLGFLRILKRMGGRVTVTPHTSATTTAEPVGDLLVSSAELTPVQLTAADIPAVIDELPLVALLAATANGVSTIRGAAELRFKETDRIATIVTELRKLGVAVTPLADGLIIDGRQTWQRPTTAFDSHGDHRIGMMMAVAALRLPAPVALVGAQAWEISYPAFLTDLQTVCRERVNAW</sequence>
<feature type="binding site" evidence="7">
    <location>
        <position position="168"/>
    </location>
    <ligand>
        <name>phosphoenolpyruvate</name>
        <dbReference type="ChEBI" id="CHEBI:58702"/>
    </ligand>
</feature>
<evidence type="ECO:0000259" key="8">
    <source>
        <dbReference type="Pfam" id="PF00275"/>
    </source>
</evidence>
<feature type="binding site" evidence="7">
    <location>
        <position position="393"/>
    </location>
    <ligand>
        <name>phosphoenolpyruvate</name>
        <dbReference type="ChEBI" id="CHEBI:58702"/>
    </ligand>
</feature>
<keyword evidence="7" id="KW-0963">Cytoplasm</keyword>
<dbReference type="SUPFAM" id="SSF55205">
    <property type="entry name" value="EPT/RTPC-like"/>
    <property type="match status" value="1"/>
</dbReference>
<keyword evidence="3 7" id="KW-0028">Amino-acid biosynthesis</keyword>
<feature type="active site" description="Proton acceptor" evidence="7">
    <location>
        <position position="318"/>
    </location>
</feature>
<dbReference type="InterPro" id="IPR006264">
    <property type="entry name" value="EPSP_synthase"/>
</dbReference>
<dbReference type="InterPro" id="IPR036968">
    <property type="entry name" value="Enolpyruvate_Tfrase_sf"/>
</dbReference>
<dbReference type="PROSITE" id="PS00104">
    <property type="entry name" value="EPSP_SYNTHASE_1"/>
    <property type="match status" value="1"/>
</dbReference>
<dbReference type="InterPro" id="IPR013792">
    <property type="entry name" value="RNA3'P_cycl/enolpyr_Trfase_a/b"/>
</dbReference>